<accession>A0A1Q2D200</accession>
<dbReference type="PANTHER" id="PTHR42798:SF6">
    <property type="entry name" value="CELL DIVISION ATP-BINDING PROTEIN FTSE"/>
    <property type="match status" value="1"/>
</dbReference>
<dbReference type="EMBL" id="CP019607">
    <property type="protein sequence ID" value="AQP52438.1"/>
    <property type="molecule type" value="Genomic_DNA"/>
</dbReference>
<keyword evidence="3" id="KW-1003">Cell membrane</keyword>
<dbReference type="InterPro" id="IPR017871">
    <property type="entry name" value="ABC_transporter-like_CS"/>
</dbReference>
<dbReference type="AlphaFoldDB" id="A0A1Q2D200"/>
<feature type="transmembrane region" description="Helical" evidence="10">
    <location>
        <begin position="1010"/>
        <end position="1036"/>
    </location>
</feature>
<evidence type="ECO:0000256" key="6">
    <source>
        <dbReference type="ARBA" id="ARBA00022840"/>
    </source>
</evidence>
<keyword evidence="6" id="KW-0067">ATP-binding</keyword>
<dbReference type="GO" id="GO:0005886">
    <property type="term" value="C:plasma membrane"/>
    <property type="evidence" value="ECO:0007669"/>
    <property type="project" value="UniProtKB-SubCell"/>
</dbReference>
<feature type="transmembrane region" description="Helical" evidence="10">
    <location>
        <begin position="960"/>
        <end position="989"/>
    </location>
</feature>
<dbReference type="FunFam" id="3.40.50.300:FF:000032">
    <property type="entry name" value="Export ABC transporter ATP-binding protein"/>
    <property type="match status" value="1"/>
</dbReference>
<keyword evidence="4 10" id="KW-0812">Transmembrane</keyword>
<keyword evidence="7 10" id="KW-1133">Transmembrane helix</keyword>
<dbReference type="CDD" id="cd03255">
    <property type="entry name" value="ABC_MJ0796_LolCDE_FtsE"/>
    <property type="match status" value="1"/>
</dbReference>
<dbReference type="Pfam" id="PF02687">
    <property type="entry name" value="FtsX"/>
    <property type="match status" value="1"/>
</dbReference>
<dbReference type="InterPro" id="IPR003593">
    <property type="entry name" value="AAA+_ATPase"/>
</dbReference>
<dbReference type="PROSITE" id="PS50893">
    <property type="entry name" value="ABC_TRANSPORTER_2"/>
    <property type="match status" value="1"/>
</dbReference>
<dbReference type="InterPro" id="IPR027417">
    <property type="entry name" value="P-loop_NTPase"/>
</dbReference>
<feature type="transmembrane region" description="Helical" evidence="10">
    <location>
        <begin position="1056"/>
        <end position="1076"/>
    </location>
</feature>
<evidence type="ECO:0000256" key="4">
    <source>
        <dbReference type="ARBA" id="ARBA00022692"/>
    </source>
</evidence>
<dbReference type="SUPFAM" id="SSF52540">
    <property type="entry name" value="P-loop containing nucleoside triphosphate hydrolases"/>
    <property type="match status" value="1"/>
</dbReference>
<evidence type="ECO:0000256" key="1">
    <source>
        <dbReference type="ARBA" id="ARBA00004429"/>
    </source>
</evidence>
<reference evidence="12 13" key="1">
    <citation type="journal article" date="2008" name="Int. J. Syst. Evol. Microbiol.">
        <title>Tessaracoccus flavescens sp. nov., isolated from marine sediment.</title>
        <authorList>
            <person name="Lee D.W."/>
            <person name="Lee S.D."/>
        </authorList>
    </citation>
    <scope>NUCLEOTIDE SEQUENCE [LARGE SCALE GENOMIC DNA]</scope>
    <source>
        <strain evidence="12 13">SST-39T</strain>
    </source>
</reference>
<evidence type="ECO:0000256" key="5">
    <source>
        <dbReference type="ARBA" id="ARBA00022741"/>
    </source>
</evidence>
<dbReference type="Pfam" id="PF00005">
    <property type="entry name" value="ABC_tran"/>
    <property type="match status" value="1"/>
</dbReference>
<comment type="subcellular location">
    <subcellularLocation>
        <location evidence="1">Cell inner membrane</location>
        <topology evidence="1">Multi-pass membrane protein</topology>
    </subcellularLocation>
</comment>
<dbReference type="STRING" id="399497.BW733_03000"/>
<dbReference type="PANTHER" id="PTHR42798">
    <property type="entry name" value="LIPOPROTEIN-RELEASING SYSTEM ATP-BINDING PROTEIN LOLD"/>
    <property type="match status" value="1"/>
</dbReference>
<keyword evidence="8 10" id="KW-0472">Membrane</keyword>
<evidence type="ECO:0000256" key="7">
    <source>
        <dbReference type="ARBA" id="ARBA00022989"/>
    </source>
</evidence>
<dbReference type="PROSITE" id="PS00211">
    <property type="entry name" value="ABC_TRANSPORTER_1"/>
    <property type="match status" value="1"/>
</dbReference>
<dbReference type="Gene3D" id="3.40.50.300">
    <property type="entry name" value="P-loop containing nucleotide triphosphate hydrolases"/>
    <property type="match status" value="1"/>
</dbReference>
<evidence type="ECO:0000256" key="10">
    <source>
        <dbReference type="SAM" id="Phobius"/>
    </source>
</evidence>
<proteinExistence type="inferred from homology"/>
<gene>
    <name evidence="12" type="ORF">BW733_03000</name>
</gene>
<dbReference type="RefSeq" id="WP_077352659.1">
    <property type="nucleotide sequence ID" value="NZ_CP019607.1"/>
</dbReference>
<evidence type="ECO:0000256" key="3">
    <source>
        <dbReference type="ARBA" id="ARBA00022475"/>
    </source>
</evidence>
<dbReference type="GO" id="GO:0022857">
    <property type="term" value="F:transmembrane transporter activity"/>
    <property type="evidence" value="ECO:0007669"/>
    <property type="project" value="UniProtKB-ARBA"/>
</dbReference>
<dbReference type="InterPro" id="IPR003838">
    <property type="entry name" value="ABC3_permease_C"/>
</dbReference>
<dbReference type="SMART" id="SM00382">
    <property type="entry name" value="AAA"/>
    <property type="match status" value="1"/>
</dbReference>
<keyword evidence="2" id="KW-0813">Transport</keyword>
<dbReference type="GO" id="GO:0016887">
    <property type="term" value="F:ATP hydrolysis activity"/>
    <property type="evidence" value="ECO:0007669"/>
    <property type="project" value="InterPro"/>
</dbReference>
<organism evidence="12 13">
    <name type="scientific">Tessaracoccus flavescens</name>
    <dbReference type="NCBI Taxonomy" id="399497"/>
    <lineage>
        <taxon>Bacteria</taxon>
        <taxon>Bacillati</taxon>
        <taxon>Actinomycetota</taxon>
        <taxon>Actinomycetes</taxon>
        <taxon>Propionibacteriales</taxon>
        <taxon>Propionibacteriaceae</taxon>
        <taxon>Tessaracoccus</taxon>
    </lineage>
</organism>
<feature type="transmembrane region" description="Helical" evidence="10">
    <location>
        <begin position="264"/>
        <end position="284"/>
    </location>
</feature>
<keyword evidence="13" id="KW-1185">Reference proteome</keyword>
<protein>
    <submittedName>
        <fullName evidence="12">ABC transporter</fullName>
    </submittedName>
</protein>
<dbReference type="InterPro" id="IPR003439">
    <property type="entry name" value="ABC_transporter-like_ATP-bd"/>
</dbReference>
<comment type="similarity">
    <text evidence="9">Belongs to the ABC transporter superfamily. Macrolide exporter (TC 3.A.1.122) family.</text>
</comment>
<feature type="domain" description="ABC transporter" evidence="11">
    <location>
        <begin position="2"/>
        <end position="240"/>
    </location>
</feature>
<dbReference type="GO" id="GO:0005524">
    <property type="term" value="F:ATP binding"/>
    <property type="evidence" value="ECO:0007669"/>
    <property type="project" value="UniProtKB-KW"/>
</dbReference>
<dbReference type="Proteomes" id="UP000188235">
    <property type="component" value="Chromosome"/>
</dbReference>
<dbReference type="GO" id="GO:0098796">
    <property type="term" value="C:membrane protein complex"/>
    <property type="evidence" value="ECO:0007669"/>
    <property type="project" value="UniProtKB-ARBA"/>
</dbReference>
<evidence type="ECO:0000256" key="9">
    <source>
        <dbReference type="ARBA" id="ARBA00038388"/>
    </source>
</evidence>
<dbReference type="OrthoDB" id="2079174at2"/>
<sequence length="1093" mass="117103">MLQLSEVRKSYTTGDFTQIALDDVSISFRDNEFVAILGPSGSGKTTLLNVVGGLDHYDSGNLVIDGVETSRYRDRDWDTYRNNRIGFVFQSYNLIPHQTVLANVELALTLAGVSPAERRRRAVEALEQVGLGDHVHKRPNQLSGGQMQRVAIARALINDPEILLADEPTGALDSHTSVQIMGLLTSIAQDRLVIMVTHNPELAEEYATRIVQLRDGVVSSDSDPFVPDDAAQEERSQARRTSMSFLTAIALSFNNLMTKKGRTLMTSFAGSIGIIGIAAILALANGVNAYIKGVEEDTLSMYPLAIESQGFDIGSMLAASAGLMDGGSDEGSTPEGDVHEVQLLSTMFDGIGTNDLRSLKTYLDGDGGGIDSSVNSIQYSYDVTPQIFASDVSAGVRQVNPDTTMSSLGLAPSGAGGSLLGSAGSSSVFSELVDDLSLVDTQYDVKAGRWPTGPDETVVVLSNNAGISDLALYAMGLRDSAELDEMVRQVVNEEEVSTPEEALGFSYDEVMDVTFRLIAATDRYRYDEQYGVWTDRSGDAAHMRSLVEAGETLRVVGVVQPNGDNSVLRPGIYYTSALTRQLMERAAETEIVRSQLEHRDVNVFSGRSFAEDEANPEELDLASLITVDEAAIEKAFVFDESKLQLDLGGLDDLSMPEIELDPSAMPELDLSAVMGDIDLTTLVRPPDNLEADAGQAGAVVAGLLQGYLDFTTAAGADPADTATNFPAFLASPKAARLLTATDPTAEPGLVTRFVTGYLAHATANGLEVADVGAGMQDFLASDAGQALQSEAMGLIDTSSLEAQLQGAITGYMEEVMATYMGEVSSQIGDALQTQITAALEDSMSQLTEQMSEAMSIDEDAFTEAFSLNKNQEELTQLLMSMATTELNSVESNLRKLGYADPADPSTIEIYPVDFEGKGRVIEILDSYNERMRSDGAEDKVINYTDLVGALMGSVTDIVNMVSYVLVAFVAISLIVSSIMIGVITYISVLERKKEIGILRSIGASKRDIRRVFNAETLIVGFVAGALGVGITFLLTIPANAIVYSNFDIENVARLPWQAAIVLVLISMALTSLAGLIPASAASRKDPVEALRSE</sequence>
<dbReference type="KEGG" id="tfa:BW733_03000"/>
<name>A0A1Q2D200_9ACTN</name>
<evidence type="ECO:0000313" key="13">
    <source>
        <dbReference type="Proteomes" id="UP000188235"/>
    </source>
</evidence>
<evidence type="ECO:0000313" key="12">
    <source>
        <dbReference type="EMBL" id="AQP52438.1"/>
    </source>
</evidence>
<evidence type="ECO:0000256" key="8">
    <source>
        <dbReference type="ARBA" id="ARBA00023136"/>
    </source>
</evidence>
<evidence type="ECO:0000256" key="2">
    <source>
        <dbReference type="ARBA" id="ARBA00022448"/>
    </source>
</evidence>
<dbReference type="InterPro" id="IPR017911">
    <property type="entry name" value="MacB-like_ATP-bd"/>
</dbReference>
<keyword evidence="5" id="KW-0547">Nucleotide-binding</keyword>
<evidence type="ECO:0000259" key="11">
    <source>
        <dbReference type="PROSITE" id="PS50893"/>
    </source>
</evidence>